<evidence type="ECO:0000259" key="5">
    <source>
        <dbReference type="Pfam" id="PF19440"/>
    </source>
</evidence>
<protein>
    <submittedName>
        <fullName evidence="6">Tetratricopeptide repeat protein 7B</fullName>
    </submittedName>
</protein>
<dbReference type="PANTHER" id="PTHR23083:SF464">
    <property type="entry name" value="TETRATRICOPEPTIDE REPEAT DOMAIN 7, ISOFORM A"/>
    <property type="match status" value="1"/>
</dbReference>
<feature type="domain" description="Tetratricopeptide repeat protein 7 N-terminal" evidence="5">
    <location>
        <begin position="3"/>
        <end position="388"/>
    </location>
</feature>
<dbReference type="Gene3D" id="1.25.40.10">
    <property type="entry name" value="Tetratricopeptide repeat domain"/>
    <property type="match status" value="2"/>
</dbReference>
<dbReference type="InterPro" id="IPR045819">
    <property type="entry name" value="TTC7_N"/>
</dbReference>
<evidence type="ECO:0000313" key="6">
    <source>
        <dbReference type="EMBL" id="CAG6691224.1"/>
    </source>
</evidence>
<feature type="repeat" description="TPR" evidence="3">
    <location>
        <begin position="714"/>
        <end position="747"/>
    </location>
</feature>
<dbReference type="Pfam" id="PF13181">
    <property type="entry name" value="TPR_8"/>
    <property type="match status" value="3"/>
</dbReference>
<dbReference type="AlphaFoldDB" id="A0A8D8TNK9"/>
<dbReference type="Pfam" id="PF19440">
    <property type="entry name" value="TTC7_N"/>
    <property type="match status" value="1"/>
</dbReference>
<dbReference type="SMART" id="SM00028">
    <property type="entry name" value="TPR"/>
    <property type="match status" value="6"/>
</dbReference>
<comment type="function">
    <text evidence="1">Involved in endocytosis.</text>
</comment>
<dbReference type="GO" id="GO:0046854">
    <property type="term" value="P:phosphatidylinositol phosphate biosynthetic process"/>
    <property type="evidence" value="ECO:0007669"/>
    <property type="project" value="TreeGrafter"/>
</dbReference>
<evidence type="ECO:0000256" key="2">
    <source>
        <dbReference type="ARBA" id="ARBA00038251"/>
    </source>
</evidence>
<name>A0A8D8TNK9_9HEMI</name>
<dbReference type="InterPro" id="IPR011990">
    <property type="entry name" value="TPR-like_helical_dom_sf"/>
</dbReference>
<proteinExistence type="inferred from homology"/>
<dbReference type="SUPFAM" id="SSF48452">
    <property type="entry name" value="TPR-like"/>
    <property type="match status" value="2"/>
</dbReference>
<dbReference type="InterPro" id="IPR051722">
    <property type="entry name" value="Endocytosis_PI4K-reg_protein"/>
</dbReference>
<dbReference type="PROSITE" id="PS50005">
    <property type="entry name" value="TPR"/>
    <property type="match status" value="3"/>
</dbReference>
<dbReference type="GO" id="GO:0005886">
    <property type="term" value="C:plasma membrane"/>
    <property type="evidence" value="ECO:0007669"/>
    <property type="project" value="TreeGrafter"/>
</dbReference>
<sequence>MAARNKTIVKIEHEIEKNREDCNWVKVLELADQLSKSWLNSSVAPLCSFLCGEARLELYLIENPPFITKKDGGFEVGDTMLLEAKKDLLDASSEAGKKAGVALDSHLLLGKLFYTIGNYEEALSHFYQAELHALTEKSLPSRSIKIVAESYAIKGLCLEKLPPFSSSKYKQAEYEDQMIHCFETAGDLALLYLQENDKQQQQVNLNSSSNPPSSGSHSPQPSINTNFKNVGVILETALQRAPLLYIKSNKLAAAVNCYRNWLSAIEATGTHALRLSFTRQLAELILRGVSGKLYTAPPNPAIKKNTGNPWKPQTYYGVNLFIPRNEFEEVLLLLIISEAMAVKEAVLSQSPEFKDARIRAFRNATAIYDLLTVILTKWSQFALLKESLERALKFSYGEAHVWVQYALCLDSMGHYDLALNVLEQVSRLTSTKVLPCLLAARMCFQNLNKLAGGIKWAQKALSREQSHPQNMLTRCYLFLGIGYHYSAVNTHVKNKSKTFHSLSQESFLNALKLDPNDHIIYYYLGLHAACHADTTEAISYVKQSLQLNPEHTASINLMILLLTAQKQIKESLALVESSLMDFPDNLNFSFLKANIELHHVSGEAALQTARHMLALWKNLYEDQTNNSDISDNKSVFQLYTSELSDKDTNSVHTHSLIVAKVEQALSDIASTISSFAPRPGPHKAWQIQLHEKKNEFQEAKQCYLNAVSINPYHIKSLQQLGLMYHYLGNQRLAEKTLRDAAKIDPHSPLTWYNLGKVLEAIGDSESATDCMATALEVENNSPILPYMSIAVTFD</sequence>
<feature type="repeat" description="TPR" evidence="3">
    <location>
        <begin position="518"/>
        <end position="551"/>
    </location>
</feature>
<comment type="similarity">
    <text evidence="2">Belongs to the YPP1 family.</text>
</comment>
<feature type="region of interest" description="Disordered" evidence="4">
    <location>
        <begin position="201"/>
        <end position="221"/>
    </location>
</feature>
<accession>A0A8D8TNK9</accession>
<organism evidence="6">
    <name type="scientific">Cacopsylla melanoneura</name>
    <dbReference type="NCBI Taxonomy" id="428564"/>
    <lineage>
        <taxon>Eukaryota</taxon>
        <taxon>Metazoa</taxon>
        <taxon>Ecdysozoa</taxon>
        <taxon>Arthropoda</taxon>
        <taxon>Hexapoda</taxon>
        <taxon>Insecta</taxon>
        <taxon>Pterygota</taxon>
        <taxon>Neoptera</taxon>
        <taxon>Paraneoptera</taxon>
        <taxon>Hemiptera</taxon>
        <taxon>Sternorrhyncha</taxon>
        <taxon>Psylloidea</taxon>
        <taxon>Psyllidae</taxon>
        <taxon>Psyllinae</taxon>
        <taxon>Cacopsylla</taxon>
    </lineage>
</organism>
<reference evidence="6" key="1">
    <citation type="submission" date="2021-05" db="EMBL/GenBank/DDBJ databases">
        <authorList>
            <person name="Alioto T."/>
            <person name="Alioto T."/>
            <person name="Gomez Garrido J."/>
        </authorList>
    </citation>
    <scope>NUCLEOTIDE SEQUENCE</scope>
</reference>
<evidence type="ECO:0000256" key="3">
    <source>
        <dbReference type="PROSITE-ProRule" id="PRU00339"/>
    </source>
</evidence>
<keyword evidence="3" id="KW-0802">TPR repeat</keyword>
<feature type="repeat" description="TPR" evidence="3">
    <location>
        <begin position="748"/>
        <end position="781"/>
    </location>
</feature>
<dbReference type="GO" id="GO:0072659">
    <property type="term" value="P:protein localization to plasma membrane"/>
    <property type="evidence" value="ECO:0007669"/>
    <property type="project" value="TreeGrafter"/>
</dbReference>
<dbReference type="InterPro" id="IPR019734">
    <property type="entry name" value="TPR_rpt"/>
</dbReference>
<dbReference type="EMBL" id="HBUF01301603">
    <property type="protein sequence ID" value="CAG6691224.1"/>
    <property type="molecule type" value="Transcribed_RNA"/>
</dbReference>
<dbReference type="PANTHER" id="PTHR23083">
    <property type="entry name" value="TETRATRICOPEPTIDE REPEAT PROTEIN, TPR"/>
    <property type="match status" value="1"/>
</dbReference>
<evidence type="ECO:0000256" key="4">
    <source>
        <dbReference type="SAM" id="MobiDB-lite"/>
    </source>
</evidence>
<evidence type="ECO:0000256" key="1">
    <source>
        <dbReference type="ARBA" id="ARBA00002550"/>
    </source>
</evidence>